<keyword evidence="8 9" id="KW-0472">Membrane</keyword>
<gene>
    <name evidence="10" type="ORF">H696_00990</name>
</gene>
<dbReference type="GO" id="GO:0012505">
    <property type="term" value="C:endomembrane system"/>
    <property type="evidence" value="ECO:0007669"/>
    <property type="project" value="UniProtKB-SubCell"/>
</dbReference>
<dbReference type="Pfam" id="PF05493">
    <property type="entry name" value="ATP_synt_H"/>
    <property type="match status" value="1"/>
</dbReference>
<dbReference type="PANTHER" id="PTHR12263:SF0">
    <property type="entry name" value="V-TYPE PROTON ATPASE SUBUNIT"/>
    <property type="match status" value="1"/>
</dbReference>
<feature type="transmembrane region" description="Helical" evidence="9">
    <location>
        <begin position="41"/>
        <end position="61"/>
    </location>
</feature>
<keyword evidence="11" id="KW-1185">Reference proteome</keyword>
<dbReference type="EMBL" id="KB932201">
    <property type="protein sequence ID" value="KCV73456.1"/>
    <property type="molecule type" value="Genomic_DNA"/>
</dbReference>
<keyword evidence="4 9" id="KW-0812">Transmembrane</keyword>
<dbReference type="RefSeq" id="XP_009493157.1">
    <property type="nucleotide sequence ID" value="XM_009494882.1"/>
</dbReference>
<keyword evidence="5" id="KW-0375">Hydrogen ion transport</keyword>
<organism evidence="10">
    <name type="scientific">Fonticula alba</name>
    <name type="common">Slime mold</name>
    <dbReference type="NCBI Taxonomy" id="691883"/>
    <lineage>
        <taxon>Eukaryota</taxon>
        <taxon>Rotosphaerida</taxon>
        <taxon>Fonticulaceae</taxon>
        <taxon>Fonticula</taxon>
    </lineage>
</organism>
<evidence type="ECO:0000256" key="7">
    <source>
        <dbReference type="ARBA" id="ARBA00023065"/>
    </source>
</evidence>
<evidence type="ECO:0000313" key="11">
    <source>
        <dbReference type="Proteomes" id="UP000030693"/>
    </source>
</evidence>
<evidence type="ECO:0000256" key="2">
    <source>
        <dbReference type="ARBA" id="ARBA00008328"/>
    </source>
</evidence>
<dbReference type="InterPro" id="IPR008389">
    <property type="entry name" value="ATPase_V0-cplx_e1/e2_su"/>
</dbReference>
<dbReference type="OrthoDB" id="1508846at2759"/>
<dbReference type="Proteomes" id="UP000030693">
    <property type="component" value="Unassembled WGS sequence"/>
</dbReference>
<evidence type="ECO:0000313" key="10">
    <source>
        <dbReference type="EMBL" id="KCV73456.1"/>
    </source>
</evidence>
<keyword evidence="3" id="KW-0813">Transport</keyword>
<sequence length="81" mass="8597">MASAVAVVWMFFVFAALTGLACFIISAPWGKISPNNRGVGYAMAVATGMCLYLMWAICYLAQANPLIAPQRTGWIGPGISP</sequence>
<dbReference type="GO" id="GO:0033179">
    <property type="term" value="C:proton-transporting V-type ATPase, V0 domain"/>
    <property type="evidence" value="ECO:0007669"/>
    <property type="project" value="InterPro"/>
</dbReference>
<protein>
    <recommendedName>
        <fullName evidence="12">V-type H+-transporting ATPase subunit H</fullName>
    </recommendedName>
</protein>
<name>A0A058ZHM6_FONAL</name>
<evidence type="ECO:0000256" key="4">
    <source>
        <dbReference type="ARBA" id="ARBA00022692"/>
    </source>
</evidence>
<dbReference type="GeneID" id="20525715"/>
<comment type="similarity">
    <text evidence="2">Belongs to the V-ATPase e1/e2 subunit family.</text>
</comment>
<evidence type="ECO:0000256" key="1">
    <source>
        <dbReference type="ARBA" id="ARBA00004127"/>
    </source>
</evidence>
<feature type="transmembrane region" description="Helical" evidence="9">
    <location>
        <begin position="7"/>
        <end position="29"/>
    </location>
</feature>
<evidence type="ECO:0000256" key="6">
    <source>
        <dbReference type="ARBA" id="ARBA00022989"/>
    </source>
</evidence>
<dbReference type="PANTHER" id="PTHR12263">
    <property type="entry name" value="VACUOLAR ATP SYNTHASE SUBUNIT H"/>
    <property type="match status" value="1"/>
</dbReference>
<keyword evidence="6 9" id="KW-1133">Transmembrane helix</keyword>
<evidence type="ECO:0000256" key="9">
    <source>
        <dbReference type="SAM" id="Phobius"/>
    </source>
</evidence>
<keyword evidence="7" id="KW-0406">Ion transport</keyword>
<reference evidence="10" key="1">
    <citation type="submission" date="2013-04" db="EMBL/GenBank/DDBJ databases">
        <title>The Genome Sequence of Fonticula alba ATCC 38817.</title>
        <authorList>
            <consortium name="The Broad Institute Genomics Platform"/>
            <person name="Russ C."/>
            <person name="Cuomo C."/>
            <person name="Burger G."/>
            <person name="Gray M.W."/>
            <person name="Holland P.W.H."/>
            <person name="King N."/>
            <person name="Lang F.B.F."/>
            <person name="Roger A.J."/>
            <person name="Ruiz-Trillo I."/>
            <person name="Brown M."/>
            <person name="Walker B."/>
            <person name="Young S."/>
            <person name="Zeng Q."/>
            <person name="Gargeya S."/>
            <person name="Fitzgerald M."/>
            <person name="Haas B."/>
            <person name="Abouelleil A."/>
            <person name="Allen A.W."/>
            <person name="Alvarado L."/>
            <person name="Arachchi H.M."/>
            <person name="Berlin A.M."/>
            <person name="Chapman S.B."/>
            <person name="Gainer-Dewar J."/>
            <person name="Goldberg J."/>
            <person name="Griggs A."/>
            <person name="Gujja S."/>
            <person name="Hansen M."/>
            <person name="Howarth C."/>
            <person name="Imamovic A."/>
            <person name="Ireland A."/>
            <person name="Larimer J."/>
            <person name="McCowan C."/>
            <person name="Murphy C."/>
            <person name="Pearson M."/>
            <person name="Poon T.W."/>
            <person name="Priest M."/>
            <person name="Roberts A."/>
            <person name="Saif S."/>
            <person name="Shea T."/>
            <person name="Sisk P."/>
            <person name="Sykes S."/>
            <person name="Wortman J."/>
            <person name="Nusbaum C."/>
            <person name="Birren B."/>
        </authorList>
    </citation>
    <scope>NUCLEOTIDE SEQUENCE [LARGE SCALE GENOMIC DNA]</scope>
    <source>
        <strain evidence="10">ATCC 38817</strain>
    </source>
</reference>
<evidence type="ECO:0000256" key="8">
    <source>
        <dbReference type="ARBA" id="ARBA00023136"/>
    </source>
</evidence>
<evidence type="ECO:0000256" key="3">
    <source>
        <dbReference type="ARBA" id="ARBA00022448"/>
    </source>
</evidence>
<evidence type="ECO:0008006" key="12">
    <source>
        <dbReference type="Google" id="ProtNLM"/>
    </source>
</evidence>
<proteinExistence type="inferred from homology"/>
<accession>A0A058ZHM6</accession>
<dbReference type="GO" id="GO:0046961">
    <property type="term" value="F:proton-transporting ATPase activity, rotational mechanism"/>
    <property type="evidence" value="ECO:0007669"/>
    <property type="project" value="InterPro"/>
</dbReference>
<evidence type="ECO:0000256" key="5">
    <source>
        <dbReference type="ARBA" id="ARBA00022781"/>
    </source>
</evidence>
<comment type="subcellular location">
    <subcellularLocation>
        <location evidence="1">Endomembrane system</location>
        <topology evidence="1">Multi-pass membrane protein</topology>
    </subcellularLocation>
</comment>
<dbReference type="AlphaFoldDB" id="A0A058ZHM6"/>